<evidence type="ECO:0000313" key="3">
    <source>
        <dbReference type="EMBL" id="QJA83567.1"/>
    </source>
</evidence>
<dbReference type="EMBL" id="MT142513">
    <property type="protein sequence ID" value="QJA83567.1"/>
    <property type="molecule type" value="Genomic_DNA"/>
</dbReference>
<sequence>MDDIMKRAAEAQKAETSSQSVIATYQSFLVYVEANKQQLLAKAVQMAAEGDTYMLRFILERALPKVTDSVLPIRLDLTGTLTECATRVIQHVGDQELTPDQAIKVLQLFKLKAELIESQEILKRIQAIEEQVGIKVVGSNTYEHEGAQLDKEIVDQSLMTLHIRHGDVAGQRDVVVADDDY</sequence>
<protein>
    <submittedName>
        <fullName evidence="1">Uncharacterized protein</fullName>
    </submittedName>
</protein>
<dbReference type="EMBL" id="MT141503">
    <property type="protein sequence ID" value="QJA63699.1"/>
    <property type="molecule type" value="Genomic_DNA"/>
</dbReference>
<dbReference type="EMBL" id="MT144275">
    <property type="protein sequence ID" value="QJA51581.1"/>
    <property type="molecule type" value="Genomic_DNA"/>
</dbReference>
<name>A0A6H1ZVY7_9ZZZZ</name>
<gene>
    <name evidence="3" type="ORF">MM415A00274_0024</name>
    <name evidence="2" type="ORF">MM415B00593_0026</name>
    <name evidence="1" type="ORF">TM448A02213_0004</name>
</gene>
<dbReference type="AlphaFoldDB" id="A0A6H1ZVY7"/>
<proteinExistence type="predicted"/>
<evidence type="ECO:0000313" key="2">
    <source>
        <dbReference type="EMBL" id="QJA63699.1"/>
    </source>
</evidence>
<accession>A0A6H1ZVY7</accession>
<evidence type="ECO:0000313" key="1">
    <source>
        <dbReference type="EMBL" id="QJA51581.1"/>
    </source>
</evidence>
<reference evidence="1" key="1">
    <citation type="submission" date="2020-03" db="EMBL/GenBank/DDBJ databases">
        <title>The deep terrestrial virosphere.</title>
        <authorList>
            <person name="Holmfeldt K."/>
            <person name="Nilsson E."/>
            <person name="Simone D."/>
            <person name="Lopez-Fernandez M."/>
            <person name="Wu X."/>
            <person name="de Brujin I."/>
            <person name="Lundin D."/>
            <person name="Andersson A."/>
            <person name="Bertilsson S."/>
            <person name="Dopson M."/>
        </authorList>
    </citation>
    <scope>NUCLEOTIDE SEQUENCE</scope>
    <source>
        <strain evidence="3">MM415A00274</strain>
        <strain evidence="2">MM415B00593</strain>
        <strain evidence="1">TM448A02213</strain>
    </source>
</reference>
<organism evidence="1">
    <name type="scientific">viral metagenome</name>
    <dbReference type="NCBI Taxonomy" id="1070528"/>
    <lineage>
        <taxon>unclassified sequences</taxon>
        <taxon>metagenomes</taxon>
        <taxon>organismal metagenomes</taxon>
    </lineage>
</organism>